<evidence type="ECO:0000256" key="1">
    <source>
        <dbReference type="ARBA" id="ARBA00004394"/>
    </source>
</evidence>
<evidence type="ECO:0000313" key="8">
    <source>
        <dbReference type="EMBL" id="RQO91620.1"/>
    </source>
</evidence>
<reference evidence="8 9" key="1">
    <citation type="journal article" date="2006" name="Science">
        <title>The genome of black cottonwood, Populus trichocarpa (Torr. &amp; Gray).</title>
        <authorList>
            <person name="Tuskan G.A."/>
            <person name="Difazio S."/>
            <person name="Jansson S."/>
            <person name="Bohlmann J."/>
            <person name="Grigoriev I."/>
            <person name="Hellsten U."/>
            <person name="Putnam N."/>
            <person name="Ralph S."/>
            <person name="Rombauts S."/>
            <person name="Salamov A."/>
            <person name="Schein J."/>
            <person name="Sterck L."/>
            <person name="Aerts A."/>
            <person name="Bhalerao R.R."/>
            <person name="Bhalerao R.P."/>
            <person name="Blaudez D."/>
            <person name="Boerjan W."/>
            <person name="Brun A."/>
            <person name="Brunner A."/>
            <person name="Busov V."/>
            <person name="Campbell M."/>
            <person name="Carlson J."/>
            <person name="Chalot M."/>
            <person name="Chapman J."/>
            <person name="Chen G.L."/>
            <person name="Cooper D."/>
            <person name="Coutinho P.M."/>
            <person name="Couturier J."/>
            <person name="Covert S."/>
            <person name="Cronk Q."/>
            <person name="Cunningham R."/>
            <person name="Davis J."/>
            <person name="Degroeve S."/>
            <person name="Dejardin A."/>
            <person name="Depamphilis C."/>
            <person name="Detter J."/>
            <person name="Dirks B."/>
            <person name="Dubchak I."/>
            <person name="Duplessis S."/>
            <person name="Ehlting J."/>
            <person name="Ellis B."/>
            <person name="Gendler K."/>
            <person name="Goodstein D."/>
            <person name="Gribskov M."/>
            <person name="Grimwood J."/>
            <person name="Groover A."/>
            <person name="Gunter L."/>
            <person name="Hamberger B."/>
            <person name="Heinze B."/>
            <person name="Helariutta Y."/>
            <person name="Henrissat B."/>
            <person name="Holligan D."/>
            <person name="Holt R."/>
            <person name="Huang W."/>
            <person name="Islam-Faridi N."/>
            <person name="Jones S."/>
            <person name="Jones-Rhoades M."/>
            <person name="Jorgensen R."/>
            <person name="Joshi C."/>
            <person name="Kangasjarvi J."/>
            <person name="Karlsson J."/>
            <person name="Kelleher C."/>
            <person name="Kirkpatrick R."/>
            <person name="Kirst M."/>
            <person name="Kohler A."/>
            <person name="Kalluri U."/>
            <person name="Larimer F."/>
            <person name="Leebens-Mack J."/>
            <person name="Leple J.C."/>
            <person name="Locascio P."/>
            <person name="Lou Y."/>
            <person name="Lucas S."/>
            <person name="Martin F."/>
            <person name="Montanini B."/>
            <person name="Napoli C."/>
            <person name="Nelson D.R."/>
            <person name="Nelson C."/>
            <person name="Nieminen K."/>
            <person name="Nilsson O."/>
            <person name="Pereda V."/>
            <person name="Peter G."/>
            <person name="Philippe R."/>
            <person name="Pilate G."/>
            <person name="Poliakov A."/>
            <person name="Razumovskaya J."/>
            <person name="Richardson P."/>
            <person name="Rinaldi C."/>
            <person name="Ritland K."/>
            <person name="Rouze P."/>
            <person name="Ryaboy D."/>
            <person name="Schmutz J."/>
            <person name="Schrader J."/>
            <person name="Segerman B."/>
            <person name="Shin H."/>
            <person name="Siddiqui A."/>
            <person name="Sterky F."/>
            <person name="Terry A."/>
            <person name="Tsai C.J."/>
            <person name="Uberbacher E."/>
            <person name="Unneberg P."/>
            <person name="Vahala J."/>
            <person name="Wall K."/>
            <person name="Wessler S."/>
            <person name="Yang G."/>
            <person name="Yin T."/>
            <person name="Douglas C."/>
            <person name="Marra M."/>
            <person name="Sandberg G."/>
            <person name="Van de Peer Y."/>
            <person name="Rokhsar D."/>
        </authorList>
    </citation>
    <scope>NUCLEOTIDE SEQUENCE [LARGE SCALE GENOMIC DNA]</scope>
    <source>
        <strain evidence="9">cv. Nisqually</strain>
    </source>
</reference>
<keyword evidence="7" id="KW-0472">Membrane</keyword>
<proteinExistence type="predicted"/>
<comment type="subcellular location">
    <subcellularLocation>
        <location evidence="1">Golgi apparatus membrane</location>
    </subcellularLocation>
</comment>
<keyword evidence="4" id="KW-0812">Transmembrane</keyword>
<evidence type="ECO:0000313" key="9">
    <source>
        <dbReference type="Proteomes" id="UP000006729"/>
    </source>
</evidence>
<dbReference type="GO" id="GO:0016757">
    <property type="term" value="F:glycosyltransferase activity"/>
    <property type="evidence" value="ECO:0007669"/>
    <property type="project" value="UniProtKB-KW"/>
</dbReference>
<dbReference type="STRING" id="3694.A0A3N7F9F6"/>
<dbReference type="EMBL" id="CM009295">
    <property type="protein sequence ID" value="RQO91620.1"/>
    <property type="molecule type" value="Genomic_DNA"/>
</dbReference>
<protein>
    <submittedName>
        <fullName evidence="8">Uncharacterized protein</fullName>
    </submittedName>
</protein>
<dbReference type="PANTHER" id="PTHR32044">
    <property type="entry name" value="GLUCOMANNAN 4-BETA-MANNOSYLTRANSFERASE 9"/>
    <property type="match status" value="1"/>
</dbReference>
<sequence>MPIAIYIPATITILNAACTPIQPNYSNHKFSPSFFFFFLLTLTGSLQLQSLQWSRSLHLLVFWILFENVMSLRRTKAAIIGLLEANCVNEWVVTEKLGNTVRQKNTFKASKQVLCF</sequence>
<gene>
    <name evidence="8" type="ORF">POPTR_006G124301</name>
</gene>
<dbReference type="GO" id="GO:0000139">
    <property type="term" value="C:Golgi membrane"/>
    <property type="evidence" value="ECO:0007669"/>
    <property type="project" value="UniProtKB-SubCell"/>
</dbReference>
<accession>A0A3N7F9F6</accession>
<evidence type="ECO:0000256" key="7">
    <source>
        <dbReference type="ARBA" id="ARBA00023136"/>
    </source>
</evidence>
<dbReference type="PANTHER" id="PTHR32044:SF64">
    <property type="entry name" value="OS09G0572500 PROTEIN"/>
    <property type="match status" value="1"/>
</dbReference>
<evidence type="ECO:0000256" key="6">
    <source>
        <dbReference type="ARBA" id="ARBA00023034"/>
    </source>
</evidence>
<dbReference type="Proteomes" id="UP000006729">
    <property type="component" value="Chromosome 6"/>
</dbReference>
<evidence type="ECO:0000256" key="3">
    <source>
        <dbReference type="ARBA" id="ARBA00022679"/>
    </source>
</evidence>
<dbReference type="InParanoid" id="A0A3N7F9F6"/>
<evidence type="ECO:0000256" key="5">
    <source>
        <dbReference type="ARBA" id="ARBA00022989"/>
    </source>
</evidence>
<name>A0A3N7F9F6_POPTR</name>
<keyword evidence="9" id="KW-1185">Reference proteome</keyword>
<keyword evidence="6" id="KW-0333">Golgi apparatus</keyword>
<keyword evidence="3" id="KW-0808">Transferase</keyword>
<organism evidence="8 9">
    <name type="scientific">Populus trichocarpa</name>
    <name type="common">Western balsam poplar</name>
    <name type="synonym">Populus balsamifera subsp. trichocarpa</name>
    <dbReference type="NCBI Taxonomy" id="3694"/>
    <lineage>
        <taxon>Eukaryota</taxon>
        <taxon>Viridiplantae</taxon>
        <taxon>Streptophyta</taxon>
        <taxon>Embryophyta</taxon>
        <taxon>Tracheophyta</taxon>
        <taxon>Spermatophyta</taxon>
        <taxon>Magnoliopsida</taxon>
        <taxon>eudicotyledons</taxon>
        <taxon>Gunneridae</taxon>
        <taxon>Pentapetalae</taxon>
        <taxon>rosids</taxon>
        <taxon>fabids</taxon>
        <taxon>Malpighiales</taxon>
        <taxon>Salicaceae</taxon>
        <taxon>Saliceae</taxon>
        <taxon>Populus</taxon>
    </lineage>
</organism>
<dbReference type="AlphaFoldDB" id="A0A3N7F9F6"/>
<keyword evidence="5" id="KW-1133">Transmembrane helix</keyword>
<evidence type="ECO:0000256" key="2">
    <source>
        <dbReference type="ARBA" id="ARBA00022676"/>
    </source>
</evidence>
<evidence type="ECO:0000256" key="4">
    <source>
        <dbReference type="ARBA" id="ARBA00022692"/>
    </source>
</evidence>
<keyword evidence="2" id="KW-0328">Glycosyltransferase</keyword>